<dbReference type="HAMAP" id="MF_00105">
    <property type="entry name" value="GreA_GreB"/>
    <property type="match status" value="1"/>
</dbReference>
<dbReference type="InterPro" id="IPR028624">
    <property type="entry name" value="Tscrpt_elong_fac_GreA/B"/>
</dbReference>
<dbReference type="GO" id="GO:0003746">
    <property type="term" value="F:translation elongation factor activity"/>
    <property type="evidence" value="ECO:0007669"/>
    <property type="project" value="UniProtKB-KW"/>
</dbReference>
<evidence type="ECO:0000256" key="4">
    <source>
        <dbReference type="ARBA" id="ARBA00023125"/>
    </source>
</evidence>
<evidence type="ECO:0000256" key="2">
    <source>
        <dbReference type="ARBA" id="ARBA00013729"/>
    </source>
</evidence>
<evidence type="ECO:0000313" key="13">
    <source>
        <dbReference type="Proteomes" id="UP000177614"/>
    </source>
</evidence>
<keyword evidence="3 8" id="KW-0805">Transcription regulation</keyword>
<dbReference type="EMBL" id="MEWR01000028">
    <property type="protein sequence ID" value="OGC81358.1"/>
    <property type="molecule type" value="Genomic_DNA"/>
</dbReference>
<evidence type="ECO:0000313" key="12">
    <source>
        <dbReference type="EMBL" id="OGC81358.1"/>
    </source>
</evidence>
<dbReference type="PROSITE" id="PS00830">
    <property type="entry name" value="GREAB_2"/>
    <property type="match status" value="1"/>
</dbReference>
<dbReference type="AlphaFoldDB" id="A0A1F4XIC2"/>
<feature type="domain" description="Transcription elongation factor GreA/GreB C-terminal" evidence="10">
    <location>
        <begin position="93"/>
        <end position="164"/>
    </location>
</feature>
<dbReference type="GO" id="GO:0006354">
    <property type="term" value="P:DNA-templated transcription elongation"/>
    <property type="evidence" value="ECO:0007669"/>
    <property type="project" value="TreeGrafter"/>
</dbReference>
<protein>
    <recommendedName>
        <fullName evidence="2 8">Transcription elongation factor GreA</fullName>
    </recommendedName>
    <alternativeName>
        <fullName evidence="7 8">Transcript cleavage factor GreA</fullName>
    </alternativeName>
</protein>
<dbReference type="InterPro" id="IPR018151">
    <property type="entry name" value="TF_GreA/GreB_CS"/>
</dbReference>
<evidence type="ECO:0000259" key="11">
    <source>
        <dbReference type="Pfam" id="PF03449"/>
    </source>
</evidence>
<evidence type="ECO:0000256" key="7">
    <source>
        <dbReference type="ARBA" id="ARBA00030776"/>
    </source>
</evidence>
<dbReference type="NCBIfam" id="NF001263">
    <property type="entry name" value="PRK00226.1-4"/>
    <property type="match status" value="1"/>
</dbReference>
<dbReference type="FunFam" id="1.10.287.180:FF:000001">
    <property type="entry name" value="Transcription elongation factor GreA"/>
    <property type="match status" value="1"/>
</dbReference>
<accession>A0A1F4XIC2</accession>
<evidence type="ECO:0000256" key="9">
    <source>
        <dbReference type="RuleBase" id="RU000556"/>
    </source>
</evidence>
<keyword evidence="12" id="KW-0251">Elongation factor</keyword>
<comment type="function">
    <text evidence="6 8 9">Necessary for efficient RNA polymerase transcription elongation past template-encoded arresting sites. The arresting sites in DNA have the property of trapping a certain fraction of elongating RNA polymerases that pass through, resulting in locked ternary complexes. Cleavage of the nascent transcript by cleavage factors such as GreA or GreB allows the resumption of elongation from the new 3'terminus. GreA releases sequences of 2 to 3 nucleotides.</text>
</comment>
<dbReference type="InterPro" id="IPR001437">
    <property type="entry name" value="Tscrpt_elong_fac_GreA/B_C"/>
</dbReference>
<dbReference type="InterPro" id="IPR023459">
    <property type="entry name" value="Tscrpt_elong_fac_GreA/B_fam"/>
</dbReference>
<feature type="domain" description="Transcription elongation factor GreA/GreB N-terminal" evidence="11">
    <location>
        <begin position="14"/>
        <end position="84"/>
    </location>
</feature>
<dbReference type="InterPro" id="IPR022691">
    <property type="entry name" value="Tscrpt_elong_fac_GreA/B_N"/>
</dbReference>
<dbReference type="InterPro" id="IPR036953">
    <property type="entry name" value="GreA/GreB_C_sf"/>
</dbReference>
<evidence type="ECO:0000256" key="3">
    <source>
        <dbReference type="ARBA" id="ARBA00023015"/>
    </source>
</evidence>
<organism evidence="12 13">
    <name type="scientific">Candidatus Abawacabacteria bacterium RBG_16_42_10</name>
    <dbReference type="NCBI Taxonomy" id="1817814"/>
    <lineage>
        <taxon>Bacteria</taxon>
        <taxon>Candidatus Abawacaibacteriota</taxon>
    </lineage>
</organism>
<dbReference type="PIRSF" id="PIRSF006092">
    <property type="entry name" value="GreA_GreB"/>
    <property type="match status" value="1"/>
</dbReference>
<dbReference type="GO" id="GO:0003677">
    <property type="term" value="F:DNA binding"/>
    <property type="evidence" value="ECO:0007669"/>
    <property type="project" value="UniProtKB-UniRule"/>
</dbReference>
<dbReference type="SUPFAM" id="SSF54534">
    <property type="entry name" value="FKBP-like"/>
    <property type="match status" value="1"/>
</dbReference>
<dbReference type="InterPro" id="IPR006359">
    <property type="entry name" value="Tscrpt_elong_fac_GreA"/>
</dbReference>
<evidence type="ECO:0000256" key="6">
    <source>
        <dbReference type="ARBA" id="ARBA00024916"/>
    </source>
</evidence>
<dbReference type="SUPFAM" id="SSF46557">
    <property type="entry name" value="GreA transcript cleavage protein, N-terminal domain"/>
    <property type="match status" value="1"/>
</dbReference>
<dbReference type="Pfam" id="PF03449">
    <property type="entry name" value="GreA_GreB_N"/>
    <property type="match status" value="1"/>
</dbReference>
<dbReference type="NCBIfam" id="TIGR01462">
    <property type="entry name" value="greA"/>
    <property type="match status" value="1"/>
</dbReference>
<keyword evidence="5 8" id="KW-0804">Transcription</keyword>
<dbReference type="Gene3D" id="3.10.50.30">
    <property type="entry name" value="Transcription elongation factor, GreA/GreB, C-terminal domain"/>
    <property type="match status" value="1"/>
</dbReference>
<gene>
    <name evidence="8" type="primary">greA</name>
    <name evidence="12" type="ORF">A2V81_00760</name>
</gene>
<name>A0A1F4XIC2_9BACT</name>
<dbReference type="Gene3D" id="1.10.287.180">
    <property type="entry name" value="Transcription elongation factor, GreA/GreB, N-terminal domain"/>
    <property type="match status" value="1"/>
</dbReference>
<evidence type="ECO:0000256" key="1">
    <source>
        <dbReference type="ARBA" id="ARBA00008213"/>
    </source>
</evidence>
<keyword evidence="4 8" id="KW-0238">DNA-binding</keyword>
<comment type="caution">
    <text evidence="12">The sequence shown here is derived from an EMBL/GenBank/DDBJ whole genome shotgun (WGS) entry which is preliminary data.</text>
</comment>
<dbReference type="Proteomes" id="UP000177614">
    <property type="component" value="Unassembled WGS sequence"/>
</dbReference>
<dbReference type="PROSITE" id="PS00829">
    <property type="entry name" value="GREAB_1"/>
    <property type="match status" value="1"/>
</dbReference>
<evidence type="ECO:0000259" key="10">
    <source>
        <dbReference type="Pfam" id="PF01272"/>
    </source>
</evidence>
<comment type="similarity">
    <text evidence="1 8 9">Belongs to the GreA/GreB family.</text>
</comment>
<sequence length="165" mass="18267">MTKAAQLPVKQEEILITKEGLEAIKVELDNLKNVRRKEVAQRLKEAISYGDLSENAEYEEARNEQAFVEGRILVLDQQIKHAKIISGTKKHVKVIQVGHTVVLRNKANSQKEQYIIVGSTEADPLKGKISNESPVGKSILGKGIGEKVTLAVPEGRASYEILKID</sequence>
<proteinExistence type="inferred from homology"/>
<dbReference type="PANTHER" id="PTHR30437">
    <property type="entry name" value="TRANSCRIPTION ELONGATION FACTOR GREA"/>
    <property type="match status" value="1"/>
</dbReference>
<dbReference type="FunFam" id="3.10.50.30:FF:000001">
    <property type="entry name" value="Transcription elongation factor GreA"/>
    <property type="match status" value="1"/>
</dbReference>
<dbReference type="PANTHER" id="PTHR30437:SF4">
    <property type="entry name" value="TRANSCRIPTION ELONGATION FACTOR GREA"/>
    <property type="match status" value="1"/>
</dbReference>
<dbReference type="GO" id="GO:0032784">
    <property type="term" value="P:regulation of DNA-templated transcription elongation"/>
    <property type="evidence" value="ECO:0007669"/>
    <property type="project" value="UniProtKB-UniRule"/>
</dbReference>
<reference evidence="12 13" key="1">
    <citation type="journal article" date="2016" name="Nat. Commun.">
        <title>Thousands of microbial genomes shed light on interconnected biogeochemical processes in an aquifer system.</title>
        <authorList>
            <person name="Anantharaman K."/>
            <person name="Brown C.T."/>
            <person name="Hug L.A."/>
            <person name="Sharon I."/>
            <person name="Castelle C.J."/>
            <person name="Probst A.J."/>
            <person name="Thomas B.C."/>
            <person name="Singh A."/>
            <person name="Wilkins M.J."/>
            <person name="Karaoz U."/>
            <person name="Brodie E.L."/>
            <person name="Williams K.H."/>
            <person name="Hubbard S.S."/>
            <person name="Banfield J.F."/>
        </authorList>
    </citation>
    <scope>NUCLEOTIDE SEQUENCE [LARGE SCALE GENOMIC DNA]</scope>
</reference>
<dbReference type="InterPro" id="IPR036805">
    <property type="entry name" value="Tscrpt_elong_fac_GreA/B_N_sf"/>
</dbReference>
<dbReference type="STRING" id="1817814.A2V81_00760"/>
<keyword evidence="12" id="KW-0648">Protein biosynthesis</keyword>
<dbReference type="GO" id="GO:0070063">
    <property type="term" value="F:RNA polymerase binding"/>
    <property type="evidence" value="ECO:0007669"/>
    <property type="project" value="InterPro"/>
</dbReference>
<evidence type="ECO:0000256" key="5">
    <source>
        <dbReference type="ARBA" id="ARBA00023163"/>
    </source>
</evidence>
<evidence type="ECO:0000256" key="8">
    <source>
        <dbReference type="HAMAP-Rule" id="MF_00105"/>
    </source>
</evidence>
<dbReference type="Pfam" id="PF01272">
    <property type="entry name" value="GreA_GreB"/>
    <property type="match status" value="1"/>
</dbReference>